<gene>
    <name evidence="1" type="ORF">EHO57_13340</name>
    <name evidence="2" type="ORF">EHQ53_09850</name>
</gene>
<keyword evidence="3" id="KW-1185">Reference proteome</keyword>
<organism evidence="1 4">
    <name type="scientific">Leptospira langatensis</name>
    <dbReference type="NCBI Taxonomy" id="2484983"/>
    <lineage>
        <taxon>Bacteria</taxon>
        <taxon>Pseudomonadati</taxon>
        <taxon>Spirochaetota</taxon>
        <taxon>Spirochaetia</taxon>
        <taxon>Leptospirales</taxon>
        <taxon>Leptospiraceae</taxon>
        <taxon>Leptospira</taxon>
    </lineage>
</organism>
<reference evidence="3 4" key="2">
    <citation type="journal article" date="2019" name="PLoS Negl. Trop. Dis.">
        <title>Revisiting the worldwide diversity of Leptospira species in the environment.</title>
        <authorList>
            <person name="Vincent A.T."/>
            <person name="Schiettekatte O."/>
            <person name="Bourhy P."/>
            <person name="Veyrier F.J."/>
            <person name="Picardeau M."/>
        </authorList>
    </citation>
    <scope>NUCLEOTIDE SEQUENCE [LARGE SCALE GENOMIC DNA]</scope>
    <source>
        <strain evidence="3">201702690</strain>
        <strain evidence="1 4">SSW18</strain>
    </source>
</reference>
<evidence type="ECO:0000313" key="1">
    <source>
        <dbReference type="EMBL" id="TGK00261.1"/>
    </source>
</evidence>
<evidence type="ECO:0000313" key="3">
    <source>
        <dbReference type="Proteomes" id="UP000297273"/>
    </source>
</evidence>
<dbReference type="OrthoDB" id="9925678at2"/>
<dbReference type="Proteomes" id="UP000297273">
    <property type="component" value="Unassembled WGS sequence"/>
</dbReference>
<dbReference type="RefSeq" id="WP_135645617.1">
    <property type="nucleotide sequence ID" value="NZ_RQER01000007.1"/>
</dbReference>
<evidence type="ECO:0000313" key="4">
    <source>
        <dbReference type="Proteomes" id="UP000297946"/>
    </source>
</evidence>
<dbReference type="Proteomes" id="UP000297946">
    <property type="component" value="Unassembled WGS sequence"/>
</dbReference>
<protein>
    <submittedName>
        <fullName evidence="1">Uncharacterized protein</fullName>
    </submittedName>
</protein>
<dbReference type="EMBL" id="RQGC01000006">
    <property type="protein sequence ID" value="TGL41104.1"/>
    <property type="molecule type" value="Genomic_DNA"/>
</dbReference>
<reference evidence="2" key="1">
    <citation type="submission" date="2018-10" db="EMBL/GenBank/DDBJ databases">
        <authorList>
            <person name="Vincent A.T."/>
            <person name="Schiettekatte O."/>
            <person name="Bourhy P."/>
            <person name="Veyrier F.J."/>
            <person name="Picardeau M."/>
        </authorList>
    </citation>
    <scope>NUCLEOTIDE SEQUENCE</scope>
    <source>
        <strain evidence="2">201702690</strain>
    </source>
</reference>
<proteinExistence type="predicted"/>
<name>A0A5F1ZSS8_9LEPT</name>
<accession>A0A5F1ZSS8</accession>
<evidence type="ECO:0000313" key="2">
    <source>
        <dbReference type="EMBL" id="TGL41104.1"/>
    </source>
</evidence>
<dbReference type="AlphaFoldDB" id="A0A5F1ZSS8"/>
<sequence>MLSESKNKQKRRRGLGLSILALSVFLGAILLASGHTHSSKEYSEKGIFSKHISQISGSCFVCAHAHLSSDLNPAPIRESSPEPGQTEVIIFSFYYIEDPKLSIHSQRGPPSLS</sequence>
<dbReference type="EMBL" id="RQER01000007">
    <property type="protein sequence ID" value="TGK00261.1"/>
    <property type="molecule type" value="Genomic_DNA"/>
</dbReference>
<comment type="caution">
    <text evidence="1">The sequence shown here is derived from an EMBL/GenBank/DDBJ whole genome shotgun (WGS) entry which is preliminary data.</text>
</comment>